<dbReference type="OrthoDB" id="7658483at2"/>
<dbReference type="Proteomes" id="UP000193224">
    <property type="component" value="Unassembled WGS sequence"/>
</dbReference>
<protein>
    <submittedName>
        <fullName evidence="1">Uncharacterized protein</fullName>
    </submittedName>
</protein>
<name>A0A1X7BSH5_9RHOB</name>
<dbReference type="AlphaFoldDB" id="A0A1X7BSH5"/>
<sequence>MSRGRWHILRDDTVLTLARRVPVRFDLSASTRLPDGSRLQLAQQVRQDIWRALQGLKGFTPVVRVERVASGLKVTAGGQVAGVFPRLQAEARIAEVLEDPKNRARWVRWAQ</sequence>
<gene>
    <name evidence="1" type="ORF">ROA7745_02386</name>
</gene>
<proteinExistence type="predicted"/>
<evidence type="ECO:0000313" key="2">
    <source>
        <dbReference type="Proteomes" id="UP000193224"/>
    </source>
</evidence>
<accession>A0A1X7BSH5</accession>
<organism evidence="1 2">
    <name type="scientific">Roseovarius aestuarii</name>
    <dbReference type="NCBI Taxonomy" id="475083"/>
    <lineage>
        <taxon>Bacteria</taxon>
        <taxon>Pseudomonadati</taxon>
        <taxon>Pseudomonadota</taxon>
        <taxon>Alphaproteobacteria</taxon>
        <taxon>Rhodobacterales</taxon>
        <taxon>Roseobacteraceae</taxon>
        <taxon>Roseovarius</taxon>
    </lineage>
</organism>
<keyword evidence="2" id="KW-1185">Reference proteome</keyword>
<evidence type="ECO:0000313" key="1">
    <source>
        <dbReference type="EMBL" id="SMC12558.1"/>
    </source>
</evidence>
<dbReference type="RefSeq" id="WP_085800512.1">
    <property type="nucleotide sequence ID" value="NZ_FWXB01000008.1"/>
</dbReference>
<reference evidence="1 2" key="1">
    <citation type="submission" date="2017-03" db="EMBL/GenBank/DDBJ databases">
        <authorList>
            <person name="Afonso C.L."/>
            <person name="Miller P.J."/>
            <person name="Scott M.A."/>
            <person name="Spackman E."/>
            <person name="Goraichik I."/>
            <person name="Dimitrov K.M."/>
            <person name="Suarez D.L."/>
            <person name="Swayne D.E."/>
        </authorList>
    </citation>
    <scope>NUCLEOTIDE SEQUENCE [LARGE SCALE GENOMIC DNA]</scope>
    <source>
        <strain evidence="1 2">CECT 7745</strain>
    </source>
</reference>
<dbReference type="EMBL" id="FWXB01000008">
    <property type="protein sequence ID" value="SMC12558.1"/>
    <property type="molecule type" value="Genomic_DNA"/>
</dbReference>